<dbReference type="Gene3D" id="2.80.10.50">
    <property type="match status" value="1"/>
</dbReference>
<evidence type="ECO:0000256" key="3">
    <source>
        <dbReference type="SAM" id="SignalP"/>
    </source>
</evidence>
<feature type="signal peptide" evidence="3">
    <location>
        <begin position="1"/>
        <end position="22"/>
    </location>
</feature>
<keyword evidence="2" id="KW-0646">Protease inhibitor</keyword>
<feature type="chain" id="PRO_5047087719" evidence="3">
    <location>
        <begin position="23"/>
        <end position="78"/>
    </location>
</feature>
<dbReference type="PROSITE" id="PS00283">
    <property type="entry name" value="SOYBEAN_KUNITZ"/>
    <property type="match status" value="1"/>
</dbReference>
<keyword evidence="5" id="KW-1185">Reference proteome</keyword>
<dbReference type="Pfam" id="PF00197">
    <property type="entry name" value="Kunitz_legume"/>
    <property type="match status" value="1"/>
</dbReference>
<evidence type="ECO:0000256" key="2">
    <source>
        <dbReference type="ARBA" id="ARBA00022690"/>
    </source>
</evidence>
<dbReference type="InterPro" id="IPR002160">
    <property type="entry name" value="Prot_inh_Kunz-lg"/>
</dbReference>
<proteinExistence type="inferred from homology"/>
<keyword evidence="3" id="KW-0732">Signal</keyword>
<dbReference type="EMBL" id="JAIVGD010000013">
    <property type="protein sequence ID" value="KAH0761969.1"/>
    <property type="molecule type" value="Genomic_DNA"/>
</dbReference>
<name>A0ABQ7VD20_SOLTU</name>
<gene>
    <name evidence="4" type="ORF">KY290_018042</name>
</gene>
<dbReference type="Proteomes" id="UP000826656">
    <property type="component" value="Unassembled WGS sequence"/>
</dbReference>
<protein>
    <submittedName>
        <fullName evidence="4">Uncharacterized protein</fullName>
    </submittedName>
</protein>
<dbReference type="InterPro" id="IPR011065">
    <property type="entry name" value="Kunitz_inhibitor_STI-like_sf"/>
</dbReference>
<evidence type="ECO:0000313" key="5">
    <source>
        <dbReference type="Proteomes" id="UP000826656"/>
    </source>
</evidence>
<comment type="similarity">
    <text evidence="1">Belongs to the protease inhibitor I3 (leguminous Kunitz-type inhibitor) family.</text>
</comment>
<reference evidence="4 5" key="1">
    <citation type="journal article" date="2021" name="bioRxiv">
        <title>Chromosome-scale and haplotype-resolved genome assembly of a tetraploid potato cultivar.</title>
        <authorList>
            <person name="Sun H."/>
            <person name="Jiao W.-B."/>
            <person name="Krause K."/>
            <person name="Campoy J.A."/>
            <person name="Goel M."/>
            <person name="Folz-Donahue K."/>
            <person name="Kukat C."/>
            <person name="Huettel B."/>
            <person name="Schneeberger K."/>
        </authorList>
    </citation>
    <scope>NUCLEOTIDE SEQUENCE [LARGE SCALE GENOMIC DNA]</scope>
    <source>
        <strain evidence="4">SolTubOtavaFocal</strain>
        <tissue evidence="4">Leaves</tissue>
    </source>
</reference>
<organism evidence="4 5">
    <name type="scientific">Solanum tuberosum</name>
    <name type="common">Potato</name>
    <dbReference type="NCBI Taxonomy" id="4113"/>
    <lineage>
        <taxon>Eukaryota</taxon>
        <taxon>Viridiplantae</taxon>
        <taxon>Streptophyta</taxon>
        <taxon>Embryophyta</taxon>
        <taxon>Tracheophyta</taxon>
        <taxon>Spermatophyta</taxon>
        <taxon>Magnoliopsida</taxon>
        <taxon>eudicotyledons</taxon>
        <taxon>Gunneridae</taxon>
        <taxon>Pentapetalae</taxon>
        <taxon>asterids</taxon>
        <taxon>lamiids</taxon>
        <taxon>Solanales</taxon>
        <taxon>Solanaceae</taxon>
        <taxon>Solanoideae</taxon>
        <taxon>Solaneae</taxon>
        <taxon>Solanum</taxon>
    </lineage>
</organism>
<evidence type="ECO:0000313" key="4">
    <source>
        <dbReference type="EMBL" id="KAH0761969.1"/>
    </source>
</evidence>
<evidence type="ECO:0000256" key="1">
    <source>
        <dbReference type="ARBA" id="ARBA00005440"/>
    </source>
</evidence>
<accession>A0ABQ7VD20</accession>
<dbReference type="SUPFAM" id="SSF50386">
    <property type="entry name" value="STI-like"/>
    <property type="match status" value="1"/>
</dbReference>
<sequence length="78" mass="8407">MKSINILSFLLVSSSLSLVAFSHEFSISGNVVSPPVLDMDGEPLKIDEEYSIISIPYGGGSVYLADIDNRTECPNDVV</sequence>
<comment type="caution">
    <text evidence="4">The sequence shown here is derived from an EMBL/GenBank/DDBJ whole genome shotgun (WGS) entry which is preliminary data.</text>
</comment>